<feature type="region of interest" description="Disordered" evidence="3">
    <location>
        <begin position="508"/>
        <end position="556"/>
    </location>
</feature>
<accession>A0ABV3TJJ0</accession>
<gene>
    <name evidence="4" type="ORF">AB4874_07260</name>
</gene>
<dbReference type="PRINTS" id="PR00313">
    <property type="entry name" value="CABNDNGRPT"/>
</dbReference>
<evidence type="ECO:0000256" key="1">
    <source>
        <dbReference type="ARBA" id="ARBA00004613"/>
    </source>
</evidence>
<dbReference type="InterPro" id="IPR050557">
    <property type="entry name" value="RTX_toxin/Mannuronan_C5-epim"/>
</dbReference>
<dbReference type="PROSITE" id="PS00330">
    <property type="entry name" value="HEMOLYSIN_CALCIUM"/>
    <property type="match status" value="5"/>
</dbReference>
<proteinExistence type="predicted"/>
<dbReference type="RefSeq" id="WP_368391479.1">
    <property type="nucleotide sequence ID" value="NZ_JBFRYC010000003.1"/>
</dbReference>
<dbReference type="InterPro" id="IPR001343">
    <property type="entry name" value="Hemolysn_Ca-bd"/>
</dbReference>
<evidence type="ECO:0000313" key="4">
    <source>
        <dbReference type="EMBL" id="MEX1661450.1"/>
    </source>
</evidence>
<dbReference type="SUPFAM" id="SSF51120">
    <property type="entry name" value="beta-Roll"/>
    <property type="match status" value="4"/>
</dbReference>
<dbReference type="PANTHER" id="PTHR38340">
    <property type="entry name" value="S-LAYER PROTEIN"/>
    <property type="match status" value="1"/>
</dbReference>
<dbReference type="PANTHER" id="PTHR38340:SF1">
    <property type="entry name" value="S-LAYER PROTEIN"/>
    <property type="match status" value="1"/>
</dbReference>
<reference evidence="4 5" key="1">
    <citation type="journal article" date="2011" name="Int. J. Syst. Evol. Microbiol.">
        <title>Zhongshania antarctica gen. nov., sp. nov. and Zhongshania guokunii sp. nov., gammaproteobacteria respectively isolated from coastal attached (fast) ice and surface seawater of the Antarctic.</title>
        <authorList>
            <person name="Li H.J."/>
            <person name="Zhang X.Y."/>
            <person name="Chen C.X."/>
            <person name="Zhang Y.J."/>
            <person name="Gao Z.M."/>
            <person name="Yu Y."/>
            <person name="Chen X.L."/>
            <person name="Chen B."/>
            <person name="Zhang Y.Z."/>
        </authorList>
    </citation>
    <scope>NUCLEOTIDE SEQUENCE [LARGE SCALE GENOMIC DNA]</scope>
    <source>
        <strain evidence="4 5">15-R06ZXC-3</strain>
    </source>
</reference>
<organism evidence="4 5">
    <name type="scientific">Thioclava arctica</name>
    <dbReference type="NCBI Taxonomy" id="3238301"/>
    <lineage>
        <taxon>Bacteria</taxon>
        <taxon>Pseudomonadati</taxon>
        <taxon>Pseudomonadota</taxon>
        <taxon>Alphaproteobacteria</taxon>
        <taxon>Rhodobacterales</taxon>
        <taxon>Paracoccaceae</taxon>
        <taxon>Thioclava</taxon>
    </lineage>
</organism>
<keyword evidence="2" id="KW-0964">Secreted</keyword>
<protein>
    <submittedName>
        <fullName evidence="4">Calcium-binding protein</fullName>
    </submittedName>
</protein>
<dbReference type="EMBL" id="JBFRYC010000003">
    <property type="protein sequence ID" value="MEX1661450.1"/>
    <property type="molecule type" value="Genomic_DNA"/>
</dbReference>
<dbReference type="Proteomes" id="UP001557465">
    <property type="component" value="Unassembled WGS sequence"/>
</dbReference>
<sequence>MLSLEFRSQIGASWGDLAVDIRSMQVLDTTLGPVVLAVNGPAGGVLSFRLNEGLAEADLIDSVTYNTSMSYSVTGGSLLLEPEGGTMVAVLGCTAQDGTFGFSVSSDGQIGASTTIGLPDSASLTGPVMAVAQDGFVYTMNASAMLQCFAPNAQNGYVAGTSYADTDGLYLQSPVAMTTVRVSGQEYLLTLSGTEQGVSAFCIENDTGALSAGGSLGTASGLGLLANPTGMTTVEVGGHCYILVASSADNGAGGALSALELHDDGSLSVTDHLIDTLDTRFGRTHSLTSTQVGDWTYVLAGGGDAGLSLFTLTPQGQLIHLDSLADSLQSGLENITALTTLVRDDELDILVSSDKSAGLSRLAVSLADQGAVLSTESGLLNGTTKDDMLIAGAGNSDLRGGAGADILLDGEGQDTLSGGSGADLFVLRADEKRDVITDFDAAVDRLDLTAIPMLYEASRLSVTEKSWGAVLSFRGGEETELHSANGKTLTADQIFGAISWNANRPPMVAASVSPDDPAPDEPAQDNSHTFIGGPGGDSLFGTESNDTLRGNDGNDNLHGNAGADLIEGNAGADFIDGSDDNDWLDGGMHNDTLLGGHGVDTLYGSDGDDRLEGQDGVDLLYGGLGNDWMHGGSQNDLLMGGDGNDSLYGAYGNDRLEGEDGRDVLEGGQNNDWLDGGADDDWLLGGNMRDTLFGGLGNDSLEGQYGSDYIDGGLGDDWIHGGAMGDTIFGGGGNDTVNGGSGPDLVWLEDGDDLFRGFSQGGWLGRDTIWGGEGQDTIWANSGSDLAHGEGGDDLISGGFGGDFLYGDAGNDTLFGGFNNDVLFGGTGADWLEGGRGFDLLTGGADADIFAFDSLSGRNEITDFEPGVDHLLFDTIEKNFAALSVTNAPRGVWLEWDGGEVLLQGVWANGINASDVYFS</sequence>
<dbReference type="InterPro" id="IPR018511">
    <property type="entry name" value="Hemolysin-typ_Ca-bd_CS"/>
</dbReference>
<dbReference type="Gene3D" id="2.150.10.10">
    <property type="entry name" value="Serralysin-like metalloprotease, C-terminal"/>
    <property type="match status" value="5"/>
</dbReference>
<comment type="caution">
    <text evidence="4">The sequence shown here is derived from an EMBL/GenBank/DDBJ whole genome shotgun (WGS) entry which is preliminary data.</text>
</comment>
<evidence type="ECO:0000256" key="3">
    <source>
        <dbReference type="SAM" id="MobiDB-lite"/>
    </source>
</evidence>
<dbReference type="Pfam" id="PF00353">
    <property type="entry name" value="HemolysinCabind"/>
    <property type="match status" value="9"/>
</dbReference>
<name>A0ABV3TJJ0_9RHOB</name>
<keyword evidence="5" id="KW-1185">Reference proteome</keyword>
<evidence type="ECO:0000256" key="2">
    <source>
        <dbReference type="ARBA" id="ARBA00022525"/>
    </source>
</evidence>
<dbReference type="InterPro" id="IPR011049">
    <property type="entry name" value="Serralysin-like_metalloprot_C"/>
</dbReference>
<evidence type="ECO:0000313" key="5">
    <source>
        <dbReference type="Proteomes" id="UP001557465"/>
    </source>
</evidence>
<comment type="subcellular location">
    <subcellularLocation>
        <location evidence="1">Secreted</location>
    </subcellularLocation>
</comment>